<evidence type="ECO:0000256" key="5">
    <source>
        <dbReference type="SAM" id="Phobius"/>
    </source>
</evidence>
<dbReference type="EMBL" id="CP002606">
    <property type="protein sequence ID" value="AEA33891.1"/>
    <property type="molecule type" value="Genomic_DNA"/>
</dbReference>
<organism evidence="6 7">
    <name type="scientific">Hippea maritima (strain ATCC 700847 / DSM 10411 / MH2)</name>
    <dbReference type="NCBI Taxonomy" id="760142"/>
    <lineage>
        <taxon>Bacteria</taxon>
        <taxon>Pseudomonadati</taxon>
        <taxon>Campylobacterota</taxon>
        <taxon>Desulfurellia</taxon>
        <taxon>Desulfurellales</taxon>
        <taxon>Hippeaceae</taxon>
        <taxon>Hippea</taxon>
    </lineage>
</organism>
<dbReference type="RefSeq" id="WP_013681932.1">
    <property type="nucleotide sequence ID" value="NC_015318.1"/>
</dbReference>
<proteinExistence type="predicted"/>
<dbReference type="KEGG" id="hmr:Hipma_0922"/>
<accession>F2LVV7</accession>
<gene>
    <name evidence="6" type="ordered locus">Hipma_0922</name>
</gene>
<dbReference type="GO" id="GO:0051119">
    <property type="term" value="F:sugar transmembrane transporter activity"/>
    <property type="evidence" value="ECO:0007669"/>
    <property type="project" value="InterPro"/>
</dbReference>
<feature type="transmembrane region" description="Helical" evidence="5">
    <location>
        <begin position="6"/>
        <end position="26"/>
    </location>
</feature>
<evidence type="ECO:0000313" key="6">
    <source>
        <dbReference type="EMBL" id="AEA33891.1"/>
    </source>
</evidence>
<evidence type="ECO:0000256" key="3">
    <source>
        <dbReference type="ARBA" id="ARBA00022989"/>
    </source>
</evidence>
<evidence type="ECO:0000313" key="7">
    <source>
        <dbReference type="Proteomes" id="UP000008139"/>
    </source>
</evidence>
<feature type="transmembrane region" description="Helical" evidence="5">
    <location>
        <begin position="64"/>
        <end position="83"/>
    </location>
</feature>
<dbReference type="Proteomes" id="UP000008139">
    <property type="component" value="Chromosome"/>
</dbReference>
<keyword evidence="2 5" id="KW-0812">Transmembrane</keyword>
<protein>
    <submittedName>
        <fullName evidence="6">MtN3 and saliva related transmembrane protein</fullName>
    </submittedName>
</protein>
<dbReference type="InterPro" id="IPR006603">
    <property type="entry name" value="PQ-loop_rpt"/>
</dbReference>
<feature type="transmembrane region" description="Helical" evidence="5">
    <location>
        <begin position="38"/>
        <end position="58"/>
    </location>
</feature>
<dbReference type="InParanoid" id="F2LVV7"/>
<sequence>MTGIWINVIGFSAATLTTFSFVPQFIKLLKTKRTEGLSLTMMIQIAIGLLLWITYGVLRKDIVLISANTVGFVIVMATIIIYFKVNKYEV</sequence>
<dbReference type="NCBIfam" id="NF037968">
    <property type="entry name" value="SemiSWEET_2"/>
    <property type="match status" value="1"/>
</dbReference>
<name>F2LVV7_HIPMA</name>
<dbReference type="eggNOG" id="COG4095">
    <property type="taxonomic scope" value="Bacteria"/>
</dbReference>
<dbReference type="GO" id="GO:0016020">
    <property type="term" value="C:membrane"/>
    <property type="evidence" value="ECO:0007669"/>
    <property type="project" value="UniProtKB-SubCell"/>
</dbReference>
<dbReference type="Pfam" id="PF04193">
    <property type="entry name" value="PQ-loop"/>
    <property type="match status" value="1"/>
</dbReference>
<comment type="subcellular location">
    <subcellularLocation>
        <location evidence="1">Membrane</location>
        <topology evidence="1">Multi-pass membrane protein</topology>
    </subcellularLocation>
</comment>
<dbReference type="HOGENOM" id="CLU_135915_2_0_7"/>
<reference evidence="7" key="2">
    <citation type="submission" date="2011-03" db="EMBL/GenBank/DDBJ databases">
        <title>The complete genome of Hippea maritima DSM 10411.</title>
        <authorList>
            <consortium name="US DOE Joint Genome Institute (JGI-PGF)"/>
            <person name="Lucas S."/>
            <person name="Copeland A."/>
            <person name="Lapidus A."/>
            <person name="Bruce D."/>
            <person name="Goodwin L."/>
            <person name="Pitluck S."/>
            <person name="Peters L."/>
            <person name="Kyrpides N."/>
            <person name="Mavromatis K."/>
            <person name="Pagani I."/>
            <person name="Ivanova N."/>
            <person name="Mikhailova N."/>
            <person name="Lu M."/>
            <person name="Detter J.C."/>
            <person name="Tapia R."/>
            <person name="Han C."/>
            <person name="Land M."/>
            <person name="Hauser L."/>
            <person name="Markowitz V."/>
            <person name="Cheng J.-F."/>
            <person name="Hugenholtz P."/>
            <person name="Woyke T."/>
            <person name="Wu D."/>
            <person name="Spring S."/>
            <person name="Schroeder M."/>
            <person name="Brambilla E."/>
            <person name="Klenk H.-P."/>
            <person name="Eisen J.A."/>
        </authorList>
    </citation>
    <scope>NUCLEOTIDE SEQUENCE [LARGE SCALE GENOMIC DNA]</scope>
    <source>
        <strain evidence="7">ATCC 700847 / DSM 10411 / MH2</strain>
    </source>
</reference>
<keyword evidence="4 5" id="KW-0472">Membrane</keyword>
<evidence type="ECO:0000256" key="4">
    <source>
        <dbReference type="ARBA" id="ARBA00023136"/>
    </source>
</evidence>
<reference evidence="6 7" key="1">
    <citation type="journal article" date="2011" name="Stand. Genomic Sci.">
        <title>Complete genome sequence of the thermophilic sulfur-reducer Hippea maritima type strain (MH(2)).</title>
        <authorList>
            <person name="Huntemann M."/>
            <person name="Lu M."/>
            <person name="Nolan M."/>
            <person name="Lapidus A."/>
            <person name="Lucas S."/>
            <person name="Hammon N."/>
            <person name="Deshpande S."/>
            <person name="Cheng J.F."/>
            <person name="Tapia R."/>
            <person name="Han C."/>
            <person name="Goodwin L."/>
            <person name="Pitluck S."/>
            <person name="Liolios K."/>
            <person name="Pagani I."/>
            <person name="Ivanova N."/>
            <person name="Ovchinikova G."/>
            <person name="Pati A."/>
            <person name="Chen A."/>
            <person name="Palaniappan K."/>
            <person name="Land M."/>
            <person name="Hauser L."/>
            <person name="Jeffries C.D."/>
            <person name="Detter J.C."/>
            <person name="Brambilla E.M."/>
            <person name="Rohde M."/>
            <person name="Spring S."/>
            <person name="Goker M."/>
            <person name="Woyke T."/>
            <person name="Bristow J."/>
            <person name="Eisen J.A."/>
            <person name="Markowitz V."/>
            <person name="Hugenholtz P."/>
            <person name="Kyrpides N.C."/>
            <person name="Klenk H.P."/>
            <person name="Mavromatis K."/>
        </authorList>
    </citation>
    <scope>NUCLEOTIDE SEQUENCE [LARGE SCALE GENOMIC DNA]</scope>
    <source>
        <strain evidence="7">ATCC 700847 / DSM 10411 / MH2</strain>
    </source>
</reference>
<dbReference type="STRING" id="760142.Hipma_0922"/>
<dbReference type="AlphaFoldDB" id="F2LVV7"/>
<evidence type="ECO:0000256" key="2">
    <source>
        <dbReference type="ARBA" id="ARBA00022692"/>
    </source>
</evidence>
<keyword evidence="3 5" id="KW-1133">Transmembrane helix</keyword>
<keyword evidence="7" id="KW-1185">Reference proteome</keyword>
<dbReference type="Gene3D" id="1.20.1280.290">
    <property type="match status" value="1"/>
</dbReference>
<dbReference type="OrthoDB" id="122062at2"/>
<evidence type="ECO:0000256" key="1">
    <source>
        <dbReference type="ARBA" id="ARBA00004141"/>
    </source>
</evidence>
<dbReference type="InterPro" id="IPR047662">
    <property type="entry name" value="SemiSWEET"/>
</dbReference>